<gene>
    <name evidence="3" type="ORF">BS50DRAFT_560125</name>
</gene>
<dbReference type="PANTHER" id="PTHR11695:SF647">
    <property type="entry name" value="ENOYL REDUCTASE (ER) DOMAIN-CONTAINING PROTEIN"/>
    <property type="match status" value="1"/>
</dbReference>
<dbReference type="OrthoDB" id="3509362at2759"/>
<dbReference type="EMBL" id="KZ678141">
    <property type="protein sequence ID" value="PSN62577.1"/>
    <property type="molecule type" value="Genomic_DNA"/>
</dbReference>
<dbReference type="InterPro" id="IPR011032">
    <property type="entry name" value="GroES-like_sf"/>
</dbReference>
<dbReference type="GO" id="GO:0005739">
    <property type="term" value="C:mitochondrion"/>
    <property type="evidence" value="ECO:0007669"/>
    <property type="project" value="TreeGrafter"/>
</dbReference>
<dbReference type="Gene3D" id="3.90.180.10">
    <property type="entry name" value="Medium-chain alcohol dehydrogenases, catalytic domain"/>
    <property type="match status" value="1"/>
</dbReference>
<dbReference type="Pfam" id="PF13602">
    <property type="entry name" value="ADH_zinc_N_2"/>
    <property type="match status" value="1"/>
</dbReference>
<feature type="compositionally biased region" description="Basic and acidic residues" evidence="1">
    <location>
        <begin position="19"/>
        <end position="31"/>
    </location>
</feature>
<evidence type="ECO:0000256" key="1">
    <source>
        <dbReference type="SAM" id="MobiDB-lite"/>
    </source>
</evidence>
<dbReference type="InterPro" id="IPR036291">
    <property type="entry name" value="NAD(P)-bd_dom_sf"/>
</dbReference>
<dbReference type="PROSITE" id="PS01162">
    <property type="entry name" value="QOR_ZETA_CRYSTAL"/>
    <property type="match status" value="1"/>
</dbReference>
<feature type="region of interest" description="Disordered" evidence="1">
    <location>
        <begin position="1"/>
        <end position="31"/>
    </location>
</feature>
<dbReference type="Gene3D" id="3.40.50.720">
    <property type="entry name" value="NAD(P)-binding Rossmann-like Domain"/>
    <property type="match status" value="1"/>
</dbReference>
<dbReference type="SMART" id="SM00829">
    <property type="entry name" value="PKS_ER"/>
    <property type="match status" value="1"/>
</dbReference>
<dbReference type="SUPFAM" id="SSF50129">
    <property type="entry name" value="GroES-like"/>
    <property type="match status" value="1"/>
</dbReference>
<evidence type="ECO:0000313" key="3">
    <source>
        <dbReference type="EMBL" id="PSN62577.1"/>
    </source>
</evidence>
<dbReference type="STRING" id="1448308.A0A2T2NAX6"/>
<dbReference type="GO" id="GO:0016491">
    <property type="term" value="F:oxidoreductase activity"/>
    <property type="evidence" value="ECO:0007669"/>
    <property type="project" value="InterPro"/>
</dbReference>
<dbReference type="InterPro" id="IPR002364">
    <property type="entry name" value="Quin_OxRdtase/zeta-crystal_CS"/>
</dbReference>
<name>A0A2T2NAX6_CORCC</name>
<reference evidence="3 4" key="1">
    <citation type="journal article" date="2018" name="Front. Microbiol.">
        <title>Genome-Wide Analysis of Corynespora cassiicola Leaf Fall Disease Putative Effectors.</title>
        <authorList>
            <person name="Lopez D."/>
            <person name="Ribeiro S."/>
            <person name="Label P."/>
            <person name="Fumanal B."/>
            <person name="Venisse J.S."/>
            <person name="Kohler A."/>
            <person name="de Oliveira R.R."/>
            <person name="Labutti K."/>
            <person name="Lipzen A."/>
            <person name="Lail K."/>
            <person name="Bauer D."/>
            <person name="Ohm R.A."/>
            <person name="Barry K.W."/>
            <person name="Spatafora J."/>
            <person name="Grigoriev I.V."/>
            <person name="Martin F.M."/>
            <person name="Pujade-Renaud V."/>
        </authorList>
    </citation>
    <scope>NUCLEOTIDE SEQUENCE [LARGE SCALE GENOMIC DNA]</scope>
    <source>
        <strain evidence="3 4">Philippines</strain>
    </source>
</reference>
<dbReference type="SUPFAM" id="SSF51735">
    <property type="entry name" value="NAD(P)-binding Rossmann-fold domains"/>
    <property type="match status" value="1"/>
</dbReference>
<dbReference type="AlphaFoldDB" id="A0A2T2NAX6"/>
<dbReference type="CDD" id="cd05289">
    <property type="entry name" value="MDR_like_2"/>
    <property type="match status" value="1"/>
</dbReference>
<evidence type="ECO:0000259" key="2">
    <source>
        <dbReference type="SMART" id="SM00829"/>
    </source>
</evidence>
<accession>A0A2T2NAX6</accession>
<dbReference type="InterPro" id="IPR020843">
    <property type="entry name" value="ER"/>
</dbReference>
<dbReference type="Proteomes" id="UP000240883">
    <property type="component" value="Unassembled WGS sequence"/>
</dbReference>
<protein>
    <submittedName>
        <fullName evidence="3">NAD(P)-binding protein</fullName>
    </submittedName>
</protein>
<dbReference type="GO" id="GO:0008270">
    <property type="term" value="F:zinc ion binding"/>
    <property type="evidence" value="ECO:0007669"/>
    <property type="project" value="InterPro"/>
</dbReference>
<organism evidence="3 4">
    <name type="scientific">Corynespora cassiicola Philippines</name>
    <dbReference type="NCBI Taxonomy" id="1448308"/>
    <lineage>
        <taxon>Eukaryota</taxon>
        <taxon>Fungi</taxon>
        <taxon>Dikarya</taxon>
        <taxon>Ascomycota</taxon>
        <taxon>Pezizomycotina</taxon>
        <taxon>Dothideomycetes</taxon>
        <taxon>Pleosporomycetidae</taxon>
        <taxon>Pleosporales</taxon>
        <taxon>Corynesporascaceae</taxon>
        <taxon>Corynespora</taxon>
    </lineage>
</organism>
<feature type="domain" description="Enoyl reductase (ER)" evidence="2">
    <location>
        <begin position="11"/>
        <end position="325"/>
    </location>
</feature>
<proteinExistence type="predicted"/>
<dbReference type="InterPro" id="IPR050700">
    <property type="entry name" value="YIM1/Zinc_Alcohol_DH_Fams"/>
</dbReference>
<evidence type="ECO:0000313" key="4">
    <source>
        <dbReference type="Proteomes" id="UP000240883"/>
    </source>
</evidence>
<keyword evidence="4" id="KW-1185">Reference proteome</keyword>
<sequence length="328" mass="35531">MRALIRTGPQKEILSLSSDHPEPSPEESQSDHYLIRTRATALTRGELTWPEFLVLDVPVPGYDLSGVIISAPTSTADGRPPAFKPGDEIYAMTSLSGNGNAREITVALEKELSLKPKNLSWEEAATVPLSALSAYQGLFEHGKLEPDFSGGKNLGKKVLITAGSGGVGTWAVQLAKLAGAEVVSTCGPSNVEFVKSLGADIVLDYSKTELLEWVDSDRDAHEFDVIIDCIGGQTLVEAWKCARKGAKVVGVAEPPVPKKPAEGMHESVEGIWFIVEPNSTQLDQLTELIERKSCRTFVDSVFFLEQYKEAFEKLEGGHARGKVVLKVN</sequence>
<dbReference type="PANTHER" id="PTHR11695">
    <property type="entry name" value="ALCOHOL DEHYDROGENASE RELATED"/>
    <property type="match status" value="1"/>
</dbReference>